<dbReference type="NCBIfam" id="TIGR04522">
    <property type="entry name" value="EcfS_MSC_0063"/>
    <property type="match status" value="1"/>
</dbReference>
<feature type="transmembrane region" description="Helical" evidence="1">
    <location>
        <begin position="20"/>
        <end position="43"/>
    </location>
</feature>
<feature type="transmembrane region" description="Helical" evidence="1">
    <location>
        <begin position="55"/>
        <end position="76"/>
    </location>
</feature>
<evidence type="ECO:0008006" key="4">
    <source>
        <dbReference type="Google" id="ProtNLM"/>
    </source>
</evidence>
<sequence>MRWWQMINWTINWFSYFKKIKYLAQTAVITGLLVAFGLTTMLFDISSARFQASDGLFLGLVCIIPGPMMFIAGMIYPMLLDIIAGVFHYIPASIAIHILMYVVCKVLSKFITPYGAIPISASFVLLYGLYWYFMNIGSDAASSTAIWKTIVNSIQLGVSAVIGVVVYVGLNTKSFKKFIERQIQHPDFFKNQNQNDFDYQILDEKENCLQKILHEKDQK</sequence>
<evidence type="ECO:0000313" key="2">
    <source>
        <dbReference type="EMBL" id="AVP49180.1"/>
    </source>
</evidence>
<dbReference type="InterPro" id="IPR030945">
    <property type="entry name" value="EcfS_MSC_0063"/>
</dbReference>
<feature type="transmembrane region" description="Helical" evidence="1">
    <location>
        <begin position="82"/>
        <end position="104"/>
    </location>
</feature>
<evidence type="ECO:0000256" key="1">
    <source>
        <dbReference type="SAM" id="Phobius"/>
    </source>
</evidence>
<evidence type="ECO:0000313" key="3">
    <source>
        <dbReference type="Proteomes" id="UP000239250"/>
    </source>
</evidence>
<gene>
    <name evidence="2" type="ORF">C5T88_01100</name>
</gene>
<reference evidence="3" key="1">
    <citation type="submission" date="2018-02" db="EMBL/GenBank/DDBJ databases">
        <title>Firefly genomes illuminate parallel origins of bioluminescence in beetles.</title>
        <authorList>
            <person name="Fallon T.R."/>
            <person name="Lower S.E.S."/>
            <person name="Behringer M."/>
            <person name="Weng J.-K."/>
        </authorList>
    </citation>
    <scope>NUCLEOTIDE SEQUENCE [LARGE SCALE GENOMIC DNA]</scope>
</reference>
<dbReference type="Gene3D" id="1.10.1760.20">
    <property type="match status" value="1"/>
</dbReference>
<organism evidence="2 3">
    <name type="scientific">Williamsoniiplasma luminosum</name>
    <dbReference type="NCBI Taxonomy" id="214888"/>
    <lineage>
        <taxon>Bacteria</taxon>
        <taxon>Bacillati</taxon>
        <taxon>Mycoplasmatota</taxon>
        <taxon>Mollicutes</taxon>
        <taxon>Entomoplasmatales</taxon>
        <taxon>Williamsoniiplasma</taxon>
    </lineage>
</organism>
<dbReference type="AlphaFoldDB" id="A0A2S0NJI1"/>
<feature type="transmembrane region" description="Helical" evidence="1">
    <location>
        <begin position="145"/>
        <end position="170"/>
    </location>
</feature>
<keyword evidence="1" id="KW-1133">Transmembrane helix</keyword>
<keyword evidence="1" id="KW-0812">Transmembrane</keyword>
<protein>
    <recommendedName>
        <fullName evidence="4">ECF transporter S component</fullName>
    </recommendedName>
</protein>
<name>A0A2S0NJI1_9MOLU</name>
<feature type="transmembrane region" description="Helical" evidence="1">
    <location>
        <begin position="111"/>
        <end position="133"/>
    </location>
</feature>
<keyword evidence="1" id="KW-0472">Membrane</keyword>
<dbReference type="Proteomes" id="UP000239250">
    <property type="component" value="Chromosome"/>
</dbReference>
<dbReference type="EMBL" id="CP027019">
    <property type="protein sequence ID" value="AVP49180.1"/>
    <property type="molecule type" value="Genomic_DNA"/>
</dbReference>
<proteinExistence type="predicted"/>
<accession>A0A2S0NJI1</accession>